<comment type="caution">
    <text evidence="2">The sequence shown here is derived from an EMBL/GenBank/DDBJ whole genome shotgun (WGS) entry which is preliminary data.</text>
</comment>
<evidence type="ECO:0000313" key="3">
    <source>
        <dbReference type="Proteomes" id="UP000827986"/>
    </source>
</evidence>
<proteinExistence type="predicted"/>
<keyword evidence="3" id="KW-1185">Reference proteome</keyword>
<dbReference type="Proteomes" id="UP000827986">
    <property type="component" value="Unassembled WGS sequence"/>
</dbReference>
<name>A0A9D4ATN9_9SAUR</name>
<dbReference type="EMBL" id="JAHDVG010000484">
    <property type="protein sequence ID" value="KAH1170009.1"/>
    <property type="molecule type" value="Genomic_DNA"/>
</dbReference>
<feature type="region of interest" description="Disordered" evidence="1">
    <location>
        <begin position="34"/>
        <end position="81"/>
    </location>
</feature>
<sequence>MQPGSRRRRAAQCLHLEAGSGPAHALQLSLPTRLREAESAAPRTVPAPAAAPSQPTGSRYNSGRLGPGDRPPRLPPAGGHLSATGVSHLFFTIAAYCHKTEFCVLRQMPIEMHCHI</sequence>
<feature type="compositionally biased region" description="Low complexity" evidence="1">
    <location>
        <begin position="40"/>
        <end position="52"/>
    </location>
</feature>
<accession>A0A9D4ATN9</accession>
<dbReference type="AlphaFoldDB" id="A0A9D4ATN9"/>
<evidence type="ECO:0000313" key="2">
    <source>
        <dbReference type="EMBL" id="KAH1170009.1"/>
    </source>
</evidence>
<gene>
    <name evidence="2" type="ORF">KIL84_000994</name>
</gene>
<reference evidence="2" key="1">
    <citation type="submission" date="2021-09" db="EMBL/GenBank/DDBJ databases">
        <title>The genome of Mauremys mutica provides insights into the evolution of semi-aquatic lifestyle.</title>
        <authorList>
            <person name="Gong S."/>
            <person name="Gao Y."/>
        </authorList>
    </citation>
    <scope>NUCLEOTIDE SEQUENCE</scope>
    <source>
        <strain evidence="2">MM-2020</strain>
        <tissue evidence="2">Muscle</tissue>
    </source>
</reference>
<organism evidence="2 3">
    <name type="scientific">Mauremys mutica</name>
    <name type="common">yellowpond turtle</name>
    <dbReference type="NCBI Taxonomy" id="74926"/>
    <lineage>
        <taxon>Eukaryota</taxon>
        <taxon>Metazoa</taxon>
        <taxon>Chordata</taxon>
        <taxon>Craniata</taxon>
        <taxon>Vertebrata</taxon>
        <taxon>Euteleostomi</taxon>
        <taxon>Archelosauria</taxon>
        <taxon>Testudinata</taxon>
        <taxon>Testudines</taxon>
        <taxon>Cryptodira</taxon>
        <taxon>Durocryptodira</taxon>
        <taxon>Testudinoidea</taxon>
        <taxon>Geoemydidae</taxon>
        <taxon>Geoemydinae</taxon>
        <taxon>Mauremys</taxon>
    </lineage>
</organism>
<evidence type="ECO:0000256" key="1">
    <source>
        <dbReference type="SAM" id="MobiDB-lite"/>
    </source>
</evidence>
<protein>
    <submittedName>
        <fullName evidence="2">Uncharacterized protein</fullName>
    </submittedName>
</protein>